<dbReference type="SMART" id="SM00704">
    <property type="entry name" value="ZnF_CDGSH"/>
    <property type="match status" value="2"/>
</dbReference>
<evidence type="ECO:0000256" key="1">
    <source>
        <dbReference type="ARBA" id="ARBA00022714"/>
    </source>
</evidence>
<evidence type="ECO:0000313" key="6">
    <source>
        <dbReference type="EMBL" id="ABL66646.1"/>
    </source>
</evidence>
<proteinExistence type="predicted"/>
<dbReference type="OrthoDB" id="9795032at2"/>
<dbReference type="GO" id="GO:0051537">
    <property type="term" value="F:2 iron, 2 sulfur cluster binding"/>
    <property type="evidence" value="ECO:0007669"/>
    <property type="project" value="UniProtKB-KW"/>
</dbReference>
<feature type="domain" description="Iron-binding zinc finger CDGSH type" evidence="5">
    <location>
        <begin position="4"/>
        <end position="40"/>
    </location>
</feature>
<sequence>MEKNRPCIILEQPGTRYYCACGKSGTQPHCDGSHKGSGLHPWKVEIETEKKVAICTCGISKKLPFCDGAHKTLG</sequence>
<evidence type="ECO:0000256" key="2">
    <source>
        <dbReference type="ARBA" id="ARBA00022723"/>
    </source>
</evidence>
<dbReference type="GO" id="GO:0046872">
    <property type="term" value="F:metal ion binding"/>
    <property type="evidence" value="ECO:0007669"/>
    <property type="project" value="UniProtKB-KW"/>
</dbReference>
<keyword evidence="1" id="KW-0001">2Fe-2S</keyword>
<dbReference type="STRING" id="290317.Cpha266_2662"/>
<dbReference type="Gene3D" id="3.40.5.90">
    <property type="entry name" value="CDGSH iron-sulfur domain, mitoNEET-type"/>
    <property type="match status" value="2"/>
</dbReference>
<keyword evidence="2" id="KW-0479">Metal-binding</keyword>
<dbReference type="eggNOG" id="COG3369">
    <property type="taxonomic scope" value="Bacteria"/>
</dbReference>
<evidence type="ECO:0000256" key="3">
    <source>
        <dbReference type="ARBA" id="ARBA00023004"/>
    </source>
</evidence>
<dbReference type="Pfam" id="PF09360">
    <property type="entry name" value="zf-CDGSH"/>
    <property type="match status" value="2"/>
</dbReference>
<feature type="domain" description="Iron-binding zinc finger CDGSH type" evidence="5">
    <location>
        <begin position="41"/>
        <end position="74"/>
    </location>
</feature>
<name>A1BJR9_CHLPD</name>
<dbReference type="InterPro" id="IPR052950">
    <property type="entry name" value="CISD"/>
</dbReference>
<dbReference type="EMBL" id="CP000492">
    <property type="protein sequence ID" value="ABL66646.1"/>
    <property type="molecule type" value="Genomic_DNA"/>
</dbReference>
<reference evidence="6 7" key="1">
    <citation type="submission" date="2006-12" db="EMBL/GenBank/DDBJ databases">
        <title>Complete sequence of Chlorobium phaeobacteroides DSM 266.</title>
        <authorList>
            <consortium name="US DOE Joint Genome Institute"/>
            <person name="Copeland A."/>
            <person name="Lucas S."/>
            <person name="Lapidus A."/>
            <person name="Barry K."/>
            <person name="Detter J.C."/>
            <person name="Glavina del Rio T."/>
            <person name="Hammon N."/>
            <person name="Israni S."/>
            <person name="Pitluck S."/>
            <person name="Goltsman E."/>
            <person name="Schmutz J."/>
            <person name="Larimer F."/>
            <person name="Land M."/>
            <person name="Hauser L."/>
            <person name="Mikhailova N."/>
            <person name="Li T."/>
            <person name="Overmann J."/>
            <person name="Bryant D.A."/>
            <person name="Richardson P."/>
        </authorList>
    </citation>
    <scope>NUCLEOTIDE SEQUENCE [LARGE SCALE GENOMIC DNA]</scope>
    <source>
        <strain evidence="6 7">DSM 266</strain>
    </source>
</reference>
<dbReference type="KEGG" id="cph:Cpha266_2662"/>
<evidence type="ECO:0000313" key="7">
    <source>
        <dbReference type="Proteomes" id="UP000008701"/>
    </source>
</evidence>
<evidence type="ECO:0000259" key="5">
    <source>
        <dbReference type="SMART" id="SM00704"/>
    </source>
</evidence>
<keyword evidence="4" id="KW-0411">Iron-sulfur</keyword>
<protein>
    <submittedName>
        <fullName evidence="6">Zinc finger, CDGSH-type domain protein</fullName>
    </submittedName>
</protein>
<organism evidence="6 7">
    <name type="scientific">Chlorobium phaeobacteroides (strain DSM 266 / SMG 266 / 2430)</name>
    <dbReference type="NCBI Taxonomy" id="290317"/>
    <lineage>
        <taxon>Bacteria</taxon>
        <taxon>Pseudomonadati</taxon>
        <taxon>Chlorobiota</taxon>
        <taxon>Chlorobiia</taxon>
        <taxon>Chlorobiales</taxon>
        <taxon>Chlorobiaceae</taxon>
        <taxon>Chlorobium/Pelodictyon group</taxon>
        <taxon>Chlorobium</taxon>
    </lineage>
</organism>
<gene>
    <name evidence="6" type="ordered locus">Cpha266_2662</name>
</gene>
<dbReference type="RefSeq" id="WP_015961173.1">
    <property type="nucleotide sequence ID" value="NC_008639.1"/>
</dbReference>
<dbReference type="AlphaFoldDB" id="A1BJR9"/>
<dbReference type="PANTHER" id="PTHR46491">
    <property type="entry name" value="CDGSH IRON SULFUR DOMAIN PROTEIN HOMOLOG"/>
    <property type="match status" value="1"/>
</dbReference>
<keyword evidence="3" id="KW-0408">Iron</keyword>
<dbReference type="PANTHER" id="PTHR46491:SF3">
    <property type="entry name" value="CDGSH IRON-SULFUR DOMAIN-CONTAINING PROTEIN 3, MITOCHONDRIAL"/>
    <property type="match status" value="1"/>
</dbReference>
<dbReference type="InterPro" id="IPR018967">
    <property type="entry name" value="FeS-contain_CDGSH-typ"/>
</dbReference>
<dbReference type="HOGENOM" id="CLU_145019_2_1_10"/>
<dbReference type="Proteomes" id="UP000008701">
    <property type="component" value="Chromosome"/>
</dbReference>
<dbReference type="GO" id="GO:0005737">
    <property type="term" value="C:cytoplasm"/>
    <property type="evidence" value="ECO:0007669"/>
    <property type="project" value="UniProtKB-ARBA"/>
</dbReference>
<accession>A1BJR9</accession>
<evidence type="ECO:0000256" key="4">
    <source>
        <dbReference type="ARBA" id="ARBA00023014"/>
    </source>
</evidence>
<dbReference type="InterPro" id="IPR042216">
    <property type="entry name" value="MitoNEET_CISD"/>
</dbReference>
<keyword evidence="7" id="KW-1185">Reference proteome</keyword>